<reference evidence="3" key="1">
    <citation type="submission" date="2019-03" db="EMBL/GenBank/DDBJ databases">
        <authorList>
            <person name="Hao L."/>
        </authorList>
    </citation>
    <scope>NUCLEOTIDE SEQUENCE</scope>
</reference>
<organism evidence="3">
    <name type="scientific">anaerobic digester metagenome</name>
    <dbReference type="NCBI Taxonomy" id="1263854"/>
    <lineage>
        <taxon>unclassified sequences</taxon>
        <taxon>metagenomes</taxon>
        <taxon>ecological metagenomes</taxon>
    </lineage>
</organism>
<gene>
    <name evidence="3" type="ORF">SCFA_220013</name>
</gene>
<dbReference type="GO" id="GO:0050385">
    <property type="term" value="F:ureidoglycolate lyase activity"/>
    <property type="evidence" value="ECO:0007669"/>
    <property type="project" value="UniProtKB-EC"/>
</dbReference>
<keyword evidence="3" id="KW-0456">Lyase</keyword>
<dbReference type="PANTHER" id="PTHR11820">
    <property type="entry name" value="ACYLPYRUVASE"/>
    <property type="match status" value="1"/>
</dbReference>
<dbReference type="GO" id="GO:0046872">
    <property type="term" value="F:metal ion binding"/>
    <property type="evidence" value="ECO:0007669"/>
    <property type="project" value="UniProtKB-KW"/>
</dbReference>
<evidence type="ECO:0000259" key="2">
    <source>
        <dbReference type="Pfam" id="PF01557"/>
    </source>
</evidence>
<name>A0A485LZ43_9ZZZZ</name>
<feature type="domain" description="Fumarylacetoacetase-like C-terminal" evidence="2">
    <location>
        <begin position="51"/>
        <end position="246"/>
    </location>
</feature>
<dbReference type="GO" id="GO:0018773">
    <property type="term" value="F:acetylpyruvate hydrolase activity"/>
    <property type="evidence" value="ECO:0007669"/>
    <property type="project" value="TreeGrafter"/>
</dbReference>
<evidence type="ECO:0000256" key="1">
    <source>
        <dbReference type="ARBA" id="ARBA00022723"/>
    </source>
</evidence>
<dbReference type="GO" id="GO:0019752">
    <property type="term" value="P:carboxylic acid metabolic process"/>
    <property type="evidence" value="ECO:0007669"/>
    <property type="project" value="UniProtKB-ARBA"/>
</dbReference>
<dbReference type="AlphaFoldDB" id="A0A485LZ43"/>
<proteinExistence type="predicted"/>
<dbReference type="Pfam" id="PF01557">
    <property type="entry name" value="FAA_hydrolase"/>
    <property type="match status" value="1"/>
</dbReference>
<dbReference type="Gene3D" id="3.90.850.10">
    <property type="entry name" value="Fumarylacetoacetase-like, C-terminal domain"/>
    <property type="match status" value="1"/>
</dbReference>
<dbReference type="EMBL" id="CAADRM010000084">
    <property type="protein sequence ID" value="VFU13759.1"/>
    <property type="molecule type" value="Genomic_DNA"/>
</dbReference>
<dbReference type="PANTHER" id="PTHR11820:SF7">
    <property type="entry name" value="ACYLPYRUVASE FAHD1, MITOCHONDRIAL"/>
    <property type="match status" value="1"/>
</dbReference>
<evidence type="ECO:0000313" key="3">
    <source>
        <dbReference type="EMBL" id="VFU13759.1"/>
    </source>
</evidence>
<protein>
    <submittedName>
        <fullName evidence="3">Ureidoglycolate lyase</fullName>
        <ecNumber evidence="3">4.3.2.3</ecNumber>
    </submittedName>
</protein>
<accession>A0A485LZ43</accession>
<dbReference type="GO" id="GO:0016853">
    <property type="term" value="F:isomerase activity"/>
    <property type="evidence" value="ECO:0007669"/>
    <property type="project" value="UniProtKB-ARBA"/>
</dbReference>
<dbReference type="EC" id="4.3.2.3" evidence="3"/>
<dbReference type="InterPro" id="IPR036663">
    <property type="entry name" value="Fumarylacetoacetase_C_sf"/>
</dbReference>
<keyword evidence="1" id="KW-0479">Metal-binding</keyword>
<dbReference type="SUPFAM" id="SSF56529">
    <property type="entry name" value="FAH"/>
    <property type="match status" value="1"/>
</dbReference>
<dbReference type="InterPro" id="IPR011234">
    <property type="entry name" value="Fumarylacetoacetase-like_C"/>
</dbReference>
<dbReference type="FunFam" id="3.90.850.10:FF:000002">
    <property type="entry name" value="2-hydroxyhepta-2,4-diene-1,7-dioate isomerase"/>
    <property type="match status" value="1"/>
</dbReference>
<sequence>MKIGRGVAAGGRIVPFATEDGQSFFSYDPNTRTVGNALEIERIAAPVIPGKIIAVGLNYRDHAREMALKIPSEPILFMKPSSSVIGPGETIRYPSQSSRVDYEAELAVVIGTTCRNVDALSARDYILGYTCFNDVTARDLQAKDGQWTRAKSFDTFAPIGPWIVTGLDDPHGLTVTARLNGEVRQSSNTANLIFSVFDLVEFISHIMTLDPGDIIATGTPSGVGPMDRGDVVEIEIEGIGVLKNSVG</sequence>